<reference evidence="1" key="1">
    <citation type="journal article" date="2014" name="Int. J. Syst. Evol. Microbiol.">
        <title>Complete genome sequence of Corynebacterium casei LMG S-19264T (=DSM 44701T), isolated from a smear-ripened cheese.</title>
        <authorList>
            <consortium name="US DOE Joint Genome Institute (JGI-PGF)"/>
            <person name="Walter F."/>
            <person name="Albersmeier A."/>
            <person name="Kalinowski J."/>
            <person name="Ruckert C."/>
        </authorList>
    </citation>
    <scope>NUCLEOTIDE SEQUENCE</scope>
    <source>
        <strain evidence="1">CGMCC 4.7430</strain>
    </source>
</reference>
<organism evidence="1 2">
    <name type="scientific">Nonomuraea glycinis</name>
    <dbReference type="NCBI Taxonomy" id="2047744"/>
    <lineage>
        <taxon>Bacteria</taxon>
        <taxon>Bacillati</taxon>
        <taxon>Actinomycetota</taxon>
        <taxon>Actinomycetes</taxon>
        <taxon>Streptosporangiales</taxon>
        <taxon>Streptosporangiaceae</taxon>
        <taxon>Nonomuraea</taxon>
    </lineage>
</organism>
<dbReference type="RefSeq" id="WP_189144165.1">
    <property type="nucleotide sequence ID" value="NZ_BMNK01000022.1"/>
</dbReference>
<dbReference type="EMBL" id="BMNK01000022">
    <property type="protein sequence ID" value="GGP16780.1"/>
    <property type="molecule type" value="Genomic_DNA"/>
</dbReference>
<protein>
    <submittedName>
        <fullName evidence="1">Uncharacterized protein</fullName>
    </submittedName>
</protein>
<proteinExistence type="predicted"/>
<sequence length="200" mass="20959">MNLATEPPLEFPPAVLEDISPYDVARHLRTYLEPPGFPEAVRRLADGHLLVLSGAEATGKRLGAIALLSRMSLAEGSVAVLSPVATVVELAARMEFEPGRAYLLPDWAGGADERHDLLKLADELVEVGCFLVLTRNGAPAPTVEVEQPWEPPAAAELFELCVAGSGGRADGPELAAARAHAAGLTSPAAVVDLARQVSDA</sequence>
<name>A0A918EB51_9ACTN</name>
<gene>
    <name evidence="1" type="ORF">GCM10012278_81910</name>
</gene>
<evidence type="ECO:0000313" key="1">
    <source>
        <dbReference type="EMBL" id="GGP16780.1"/>
    </source>
</evidence>
<reference evidence="1" key="2">
    <citation type="submission" date="2020-09" db="EMBL/GenBank/DDBJ databases">
        <authorList>
            <person name="Sun Q."/>
            <person name="Zhou Y."/>
        </authorList>
    </citation>
    <scope>NUCLEOTIDE SEQUENCE</scope>
    <source>
        <strain evidence="1">CGMCC 4.7430</strain>
    </source>
</reference>
<evidence type="ECO:0000313" key="2">
    <source>
        <dbReference type="Proteomes" id="UP000660745"/>
    </source>
</evidence>
<comment type="caution">
    <text evidence="1">The sequence shown here is derived from an EMBL/GenBank/DDBJ whole genome shotgun (WGS) entry which is preliminary data.</text>
</comment>
<dbReference type="Proteomes" id="UP000660745">
    <property type="component" value="Unassembled WGS sequence"/>
</dbReference>
<dbReference type="AlphaFoldDB" id="A0A918EB51"/>
<accession>A0A918EB51</accession>
<keyword evidence="2" id="KW-1185">Reference proteome</keyword>